<dbReference type="AlphaFoldDB" id="A0A485M7F0"/>
<dbReference type="EMBL" id="CAADRM010000161">
    <property type="protein sequence ID" value="VFU18920.1"/>
    <property type="molecule type" value="Genomic_DNA"/>
</dbReference>
<dbReference type="SUPFAM" id="SSF46689">
    <property type="entry name" value="Homeodomain-like"/>
    <property type="match status" value="1"/>
</dbReference>
<dbReference type="GO" id="GO:0003677">
    <property type="term" value="F:DNA binding"/>
    <property type="evidence" value="ECO:0007669"/>
    <property type="project" value="UniProtKB-KW"/>
</dbReference>
<proteinExistence type="predicted"/>
<evidence type="ECO:0000313" key="3">
    <source>
        <dbReference type="EMBL" id="VFU18920.1"/>
    </source>
</evidence>
<gene>
    <name evidence="3" type="primary">mtrR</name>
    <name evidence="3" type="ORF">SCFA_920015</name>
</gene>
<sequence>MQKKVRRKRQILRNKTVILRSSRELFHKKGFYGTTMEEIAEYSGFDRRTIYNHFKNKEDIFSALISGILTEIAAVFDEIESEKIPTLEKLRKIVLALLDIFIENAQMLNIFMSEYEINETKKKRYISAYTLKNIHDYKEIESRLIRMIRQAQDEGLVVNVHPYVLAGVLNELLMRSVIVLHNQKGGLRKKDLIRDIFEILSKNVVTVPVQTETAP</sequence>
<evidence type="ECO:0000259" key="2">
    <source>
        <dbReference type="PROSITE" id="PS50977"/>
    </source>
</evidence>
<dbReference type="PANTHER" id="PTHR43479:SF11">
    <property type="entry name" value="ACREF_ENVCD OPERON REPRESSOR-RELATED"/>
    <property type="match status" value="1"/>
</dbReference>
<feature type="domain" description="HTH tetR-type" evidence="2">
    <location>
        <begin position="12"/>
        <end position="72"/>
    </location>
</feature>
<dbReference type="PROSITE" id="PS50977">
    <property type="entry name" value="HTH_TETR_2"/>
    <property type="match status" value="1"/>
</dbReference>
<dbReference type="Pfam" id="PF00440">
    <property type="entry name" value="TetR_N"/>
    <property type="match status" value="1"/>
</dbReference>
<dbReference type="PANTHER" id="PTHR43479">
    <property type="entry name" value="ACREF/ENVCD OPERON REPRESSOR-RELATED"/>
    <property type="match status" value="1"/>
</dbReference>
<dbReference type="InterPro" id="IPR001647">
    <property type="entry name" value="HTH_TetR"/>
</dbReference>
<dbReference type="SUPFAM" id="SSF48498">
    <property type="entry name" value="Tetracyclin repressor-like, C-terminal domain"/>
    <property type="match status" value="1"/>
</dbReference>
<keyword evidence="1" id="KW-0238">DNA-binding</keyword>
<reference evidence="3" key="1">
    <citation type="submission" date="2019-03" db="EMBL/GenBank/DDBJ databases">
        <authorList>
            <person name="Hao L."/>
        </authorList>
    </citation>
    <scope>NUCLEOTIDE SEQUENCE</scope>
</reference>
<name>A0A485M7F0_9ZZZZ</name>
<organism evidence="3">
    <name type="scientific">anaerobic digester metagenome</name>
    <dbReference type="NCBI Taxonomy" id="1263854"/>
    <lineage>
        <taxon>unclassified sequences</taxon>
        <taxon>metagenomes</taxon>
        <taxon>ecological metagenomes</taxon>
    </lineage>
</organism>
<dbReference type="Gene3D" id="1.10.10.60">
    <property type="entry name" value="Homeodomain-like"/>
    <property type="match status" value="1"/>
</dbReference>
<dbReference type="PRINTS" id="PR00455">
    <property type="entry name" value="HTHTETR"/>
</dbReference>
<dbReference type="InterPro" id="IPR036271">
    <property type="entry name" value="Tet_transcr_reg_TetR-rel_C_sf"/>
</dbReference>
<evidence type="ECO:0000256" key="1">
    <source>
        <dbReference type="ARBA" id="ARBA00023125"/>
    </source>
</evidence>
<protein>
    <submittedName>
        <fullName evidence="3">HTH-type transcriptional regulator MtrR</fullName>
    </submittedName>
</protein>
<dbReference type="InterPro" id="IPR050624">
    <property type="entry name" value="HTH-type_Tx_Regulator"/>
</dbReference>
<dbReference type="Gene3D" id="1.10.357.10">
    <property type="entry name" value="Tetracycline Repressor, domain 2"/>
    <property type="match status" value="1"/>
</dbReference>
<dbReference type="InterPro" id="IPR009057">
    <property type="entry name" value="Homeodomain-like_sf"/>
</dbReference>
<accession>A0A485M7F0</accession>